<dbReference type="PANTHER" id="PTHR35795">
    <property type="entry name" value="SLR1885 PROTEIN"/>
    <property type="match status" value="1"/>
</dbReference>
<dbReference type="PROSITE" id="PS51831">
    <property type="entry name" value="HD"/>
    <property type="match status" value="1"/>
</dbReference>
<dbReference type="InterPro" id="IPR005249">
    <property type="entry name" value="YqeK"/>
</dbReference>
<evidence type="ECO:0000313" key="5">
    <source>
        <dbReference type="EMBL" id="OPJ64025.1"/>
    </source>
</evidence>
<dbReference type="STRING" id="1450648.CLORY_08970"/>
<dbReference type="SUPFAM" id="SSF109604">
    <property type="entry name" value="HD-domain/PDEase-like"/>
    <property type="match status" value="1"/>
</dbReference>
<dbReference type="NCBIfam" id="TIGR00488">
    <property type="entry name" value="bis(5'-nucleosyl)-tetraphosphatase (symmetrical) YqeK"/>
    <property type="match status" value="1"/>
</dbReference>
<dbReference type="AlphaFoldDB" id="A0A1V4IW51"/>
<evidence type="ECO:0000256" key="3">
    <source>
        <dbReference type="ARBA" id="ARBA00022801"/>
    </source>
</evidence>
<evidence type="ECO:0000259" key="4">
    <source>
        <dbReference type="PROSITE" id="PS51831"/>
    </source>
</evidence>
<sequence length="206" mass="23255">MNKIFTSITSDFEFTGNVKKDSYDLLIKHGRFVIAEHTLRVVAKARSLAAKYGIDEEAAELAALLHDIGGVYPNSERLQIAELLGLKVLKEEKELPLILHQKISKVMAKDIFGITDKTVLDAIGCHTTLRPQATQMDMLIFISDKLEWDKKGIPPYSAEVEEALSISLEAAAFKFIKYQLKDREKLAVVHPWLKEAFEDLKSKINE</sequence>
<dbReference type="GO" id="GO:0046872">
    <property type="term" value="F:metal ion binding"/>
    <property type="evidence" value="ECO:0007669"/>
    <property type="project" value="UniProtKB-KW"/>
</dbReference>
<proteinExistence type="predicted"/>
<keyword evidence="6" id="KW-1185">Reference proteome</keyword>
<evidence type="ECO:0000313" key="6">
    <source>
        <dbReference type="Proteomes" id="UP000190080"/>
    </source>
</evidence>
<dbReference type="EMBL" id="MZGV01000006">
    <property type="protein sequence ID" value="OPJ64025.1"/>
    <property type="molecule type" value="Genomic_DNA"/>
</dbReference>
<evidence type="ECO:0000256" key="1">
    <source>
        <dbReference type="ARBA" id="ARBA00022723"/>
    </source>
</evidence>
<dbReference type="GO" id="GO:0016787">
    <property type="term" value="F:hydrolase activity"/>
    <property type="evidence" value="ECO:0007669"/>
    <property type="project" value="UniProtKB-KW"/>
</dbReference>
<dbReference type="OrthoDB" id="5295945at2"/>
<dbReference type="Gene3D" id="1.10.3210.10">
    <property type="entry name" value="Hypothetical protein af1432"/>
    <property type="match status" value="1"/>
</dbReference>
<evidence type="ECO:0000256" key="2">
    <source>
        <dbReference type="ARBA" id="ARBA00022741"/>
    </source>
</evidence>
<dbReference type="Pfam" id="PF01966">
    <property type="entry name" value="HD"/>
    <property type="match status" value="1"/>
</dbReference>
<keyword evidence="3" id="KW-0378">Hydrolase</keyword>
<feature type="domain" description="HD" evidence="4">
    <location>
        <begin position="34"/>
        <end position="149"/>
    </location>
</feature>
<dbReference type="PANTHER" id="PTHR35795:SF1">
    <property type="entry name" value="BIS(5'-NUCLEOSYL)-TETRAPHOSPHATASE, SYMMETRICAL"/>
    <property type="match status" value="1"/>
</dbReference>
<gene>
    <name evidence="5" type="ORF">CLORY_08970</name>
</gene>
<dbReference type="InterPro" id="IPR006674">
    <property type="entry name" value="HD_domain"/>
</dbReference>
<dbReference type="GO" id="GO:0016779">
    <property type="term" value="F:nucleotidyltransferase activity"/>
    <property type="evidence" value="ECO:0007669"/>
    <property type="project" value="UniProtKB-KW"/>
</dbReference>
<dbReference type="NCBIfam" id="TIGR00277">
    <property type="entry name" value="HDIG"/>
    <property type="match status" value="1"/>
</dbReference>
<keyword evidence="5" id="KW-0548">Nucleotidyltransferase</keyword>
<dbReference type="GO" id="GO:0000166">
    <property type="term" value="F:nucleotide binding"/>
    <property type="evidence" value="ECO:0007669"/>
    <property type="project" value="UniProtKB-KW"/>
</dbReference>
<keyword evidence="2" id="KW-0547">Nucleotide-binding</keyword>
<comment type="caution">
    <text evidence="5">The sequence shown here is derived from an EMBL/GenBank/DDBJ whole genome shotgun (WGS) entry which is preliminary data.</text>
</comment>
<dbReference type="Proteomes" id="UP000190080">
    <property type="component" value="Unassembled WGS sequence"/>
</dbReference>
<dbReference type="RefSeq" id="WP_079422326.1">
    <property type="nucleotide sequence ID" value="NZ_MZGV01000006.1"/>
</dbReference>
<dbReference type="InterPro" id="IPR006675">
    <property type="entry name" value="HDIG_dom"/>
</dbReference>
<keyword evidence="1" id="KW-0479">Metal-binding</keyword>
<organism evidence="5 6">
    <name type="scientific">Clostridium oryzae</name>
    <dbReference type="NCBI Taxonomy" id="1450648"/>
    <lineage>
        <taxon>Bacteria</taxon>
        <taxon>Bacillati</taxon>
        <taxon>Bacillota</taxon>
        <taxon>Clostridia</taxon>
        <taxon>Eubacteriales</taxon>
        <taxon>Clostridiaceae</taxon>
        <taxon>Clostridium</taxon>
    </lineage>
</organism>
<reference evidence="5 6" key="1">
    <citation type="submission" date="2017-03" db="EMBL/GenBank/DDBJ databases">
        <title>Genome sequence of Clostridium oryzae DSM 28571.</title>
        <authorList>
            <person name="Poehlein A."/>
            <person name="Daniel R."/>
        </authorList>
    </citation>
    <scope>NUCLEOTIDE SEQUENCE [LARGE SCALE GENOMIC DNA]</scope>
    <source>
        <strain evidence="5 6">DSM 28571</strain>
    </source>
</reference>
<dbReference type="InterPro" id="IPR051094">
    <property type="entry name" value="Diverse_Catalytic_Enzymes"/>
</dbReference>
<protein>
    <submittedName>
        <fullName evidence="5">Putative nicotinate-nucleotide adenylyltransferase</fullName>
    </submittedName>
</protein>
<keyword evidence="5" id="KW-0808">Transferase</keyword>
<name>A0A1V4IW51_9CLOT</name>
<accession>A0A1V4IW51</accession>